<dbReference type="InterPro" id="IPR003594">
    <property type="entry name" value="HATPase_dom"/>
</dbReference>
<dbReference type="Pfam" id="PF01590">
    <property type="entry name" value="GAF"/>
    <property type="match status" value="1"/>
</dbReference>
<dbReference type="PANTHER" id="PTHR43102:SF2">
    <property type="entry name" value="GAF DOMAIN-CONTAINING PROTEIN"/>
    <property type="match status" value="1"/>
</dbReference>
<dbReference type="InterPro" id="IPR036097">
    <property type="entry name" value="HisK_dim/P_sf"/>
</dbReference>
<dbReference type="SMART" id="SM00387">
    <property type="entry name" value="HATPase_c"/>
    <property type="match status" value="1"/>
</dbReference>
<gene>
    <name evidence="6" type="ORF">SAMN06265376_110114</name>
</gene>
<keyword evidence="7" id="KW-1185">Reference proteome</keyword>
<dbReference type="Pfam" id="PF02518">
    <property type="entry name" value="HATPase_c"/>
    <property type="match status" value="1"/>
</dbReference>
<dbReference type="PROSITE" id="PS50109">
    <property type="entry name" value="HIS_KIN"/>
    <property type="match status" value="1"/>
</dbReference>
<dbReference type="InterPro" id="IPR003018">
    <property type="entry name" value="GAF"/>
</dbReference>
<dbReference type="Gene3D" id="3.30.450.40">
    <property type="match status" value="1"/>
</dbReference>
<dbReference type="InterPro" id="IPR004358">
    <property type="entry name" value="Sig_transdc_His_kin-like_C"/>
</dbReference>
<dbReference type="GO" id="GO:0000155">
    <property type="term" value="F:phosphorelay sensor kinase activity"/>
    <property type="evidence" value="ECO:0007669"/>
    <property type="project" value="InterPro"/>
</dbReference>
<keyword evidence="3" id="KW-0597">Phosphoprotein</keyword>
<dbReference type="AlphaFoldDB" id="A0A239DE84"/>
<evidence type="ECO:0000313" key="6">
    <source>
        <dbReference type="EMBL" id="SNS30372.1"/>
    </source>
</evidence>
<feature type="domain" description="Histidine kinase" evidence="5">
    <location>
        <begin position="187"/>
        <end position="399"/>
    </location>
</feature>
<keyword evidence="6" id="KW-0808">Transferase</keyword>
<feature type="coiled-coil region" evidence="4">
    <location>
        <begin position="157"/>
        <end position="187"/>
    </location>
</feature>
<organism evidence="6 7">
    <name type="scientific">Dokdonia pacifica</name>
    <dbReference type="NCBI Taxonomy" id="1627892"/>
    <lineage>
        <taxon>Bacteria</taxon>
        <taxon>Pseudomonadati</taxon>
        <taxon>Bacteroidota</taxon>
        <taxon>Flavobacteriia</taxon>
        <taxon>Flavobacteriales</taxon>
        <taxon>Flavobacteriaceae</taxon>
        <taxon>Dokdonia</taxon>
    </lineage>
</organism>
<dbReference type="RefSeq" id="WP_089373738.1">
    <property type="nucleotide sequence ID" value="NZ_BMEP01000010.1"/>
</dbReference>
<dbReference type="SMART" id="SM00388">
    <property type="entry name" value="HisKA"/>
    <property type="match status" value="1"/>
</dbReference>
<keyword evidence="4" id="KW-0175">Coiled coil</keyword>
<dbReference type="InterPro" id="IPR003661">
    <property type="entry name" value="HisK_dim/P_dom"/>
</dbReference>
<protein>
    <recommendedName>
        <fullName evidence="2">histidine kinase</fullName>
        <ecNumber evidence="2">2.7.13.3</ecNumber>
    </recommendedName>
</protein>
<dbReference type="InterPro" id="IPR005467">
    <property type="entry name" value="His_kinase_dom"/>
</dbReference>
<evidence type="ECO:0000256" key="2">
    <source>
        <dbReference type="ARBA" id="ARBA00012438"/>
    </source>
</evidence>
<evidence type="ECO:0000256" key="4">
    <source>
        <dbReference type="SAM" id="Coils"/>
    </source>
</evidence>
<dbReference type="PRINTS" id="PR00344">
    <property type="entry name" value="BCTRLSENSOR"/>
</dbReference>
<dbReference type="SUPFAM" id="SSF47384">
    <property type="entry name" value="Homodimeric domain of signal transducing histidine kinase"/>
    <property type="match status" value="1"/>
</dbReference>
<dbReference type="OrthoDB" id="9811889at2"/>
<keyword evidence="6" id="KW-0418">Kinase</keyword>
<dbReference type="CDD" id="cd00082">
    <property type="entry name" value="HisKA"/>
    <property type="match status" value="1"/>
</dbReference>
<comment type="catalytic activity">
    <reaction evidence="1">
        <text>ATP + protein L-histidine = ADP + protein N-phospho-L-histidine.</text>
        <dbReference type="EC" id="2.7.13.3"/>
    </reaction>
</comment>
<reference evidence="6 7" key="1">
    <citation type="submission" date="2017-06" db="EMBL/GenBank/DDBJ databases">
        <authorList>
            <person name="Kim H.J."/>
            <person name="Triplett B.A."/>
        </authorList>
    </citation>
    <scope>NUCLEOTIDE SEQUENCE [LARGE SCALE GENOMIC DNA]</scope>
    <source>
        <strain evidence="6 7">DSM 25597</strain>
    </source>
</reference>
<dbReference type="Gene3D" id="3.30.565.10">
    <property type="entry name" value="Histidine kinase-like ATPase, C-terminal domain"/>
    <property type="match status" value="1"/>
</dbReference>
<dbReference type="EMBL" id="FZNY01000010">
    <property type="protein sequence ID" value="SNS30372.1"/>
    <property type="molecule type" value="Genomic_DNA"/>
</dbReference>
<accession>A0A239DE84</accession>
<sequence length="399" mass="45370">MIAPSIPHNERKRQKAVESYGLLDTQEEEKYDNITSIISQICDAPIALITLLDKERNFLKSHLGVPFNESPRDISFCGHAINEDDPMMIVEDARKDDRFHDNPLVKDYNAIFYAGVSLVNKEGYKLGTLCVYDHKPRTLNTEQKNVLQSLAKQVVMLFEQRVQNDELRLLRDNLERKNKNLEKFAAVVSHDLKSPVNNIISLTNLLKEENQDLSEDSLQYIDYLQQSSASLRNYIDGVLRFYKSDEILGLDKNTVVLKSLIEDCKHIADANNQANIRLHAVLDTVFINEAAIKQVLINLLTNAIKYNDKDQIQIDMHCKEDEDFYYWEVTDNGIGIPEKDLVKIFGLFERLGVVDRFGNQGNGIGLATTQKIVTRLGGKINVSSTLGQGTTFTFTVEKD</sequence>
<name>A0A239DE84_9FLAO</name>
<evidence type="ECO:0000259" key="5">
    <source>
        <dbReference type="PROSITE" id="PS50109"/>
    </source>
</evidence>
<dbReference type="InterPro" id="IPR029016">
    <property type="entry name" value="GAF-like_dom_sf"/>
</dbReference>
<evidence type="ECO:0000256" key="3">
    <source>
        <dbReference type="ARBA" id="ARBA00022553"/>
    </source>
</evidence>
<proteinExistence type="predicted"/>
<dbReference type="EC" id="2.7.13.3" evidence="2"/>
<dbReference type="SUPFAM" id="SSF55781">
    <property type="entry name" value="GAF domain-like"/>
    <property type="match status" value="1"/>
</dbReference>
<dbReference type="Pfam" id="PF00512">
    <property type="entry name" value="HisKA"/>
    <property type="match status" value="1"/>
</dbReference>
<evidence type="ECO:0000256" key="1">
    <source>
        <dbReference type="ARBA" id="ARBA00000085"/>
    </source>
</evidence>
<dbReference type="SMART" id="SM00065">
    <property type="entry name" value="GAF"/>
    <property type="match status" value="1"/>
</dbReference>
<dbReference type="SUPFAM" id="SSF55874">
    <property type="entry name" value="ATPase domain of HSP90 chaperone/DNA topoisomerase II/histidine kinase"/>
    <property type="match status" value="1"/>
</dbReference>
<evidence type="ECO:0000313" key="7">
    <source>
        <dbReference type="Proteomes" id="UP000198379"/>
    </source>
</evidence>
<dbReference type="Gene3D" id="1.10.287.130">
    <property type="match status" value="1"/>
</dbReference>
<dbReference type="PANTHER" id="PTHR43102">
    <property type="entry name" value="SLR1143 PROTEIN"/>
    <property type="match status" value="1"/>
</dbReference>
<dbReference type="InterPro" id="IPR036890">
    <property type="entry name" value="HATPase_C_sf"/>
</dbReference>
<dbReference type="Proteomes" id="UP000198379">
    <property type="component" value="Unassembled WGS sequence"/>
</dbReference>